<feature type="signal peptide" evidence="6">
    <location>
        <begin position="1"/>
        <end position="19"/>
    </location>
</feature>
<dbReference type="VEuPathDB" id="CryptoDB:Cvel_28139"/>
<evidence type="ECO:0000259" key="7">
    <source>
        <dbReference type="PROSITE" id="PS50865"/>
    </source>
</evidence>
<keyword evidence="3" id="KW-0862">Zinc</keyword>
<dbReference type="PhylomeDB" id="A0A0G4HJG8"/>
<accession>A0A0G4HJG8</accession>
<evidence type="ECO:0000256" key="5">
    <source>
        <dbReference type="SAM" id="MobiDB-lite"/>
    </source>
</evidence>
<evidence type="ECO:0000256" key="4">
    <source>
        <dbReference type="PROSITE-ProRule" id="PRU00134"/>
    </source>
</evidence>
<organism evidence="8">
    <name type="scientific">Chromera velia CCMP2878</name>
    <dbReference type="NCBI Taxonomy" id="1169474"/>
    <lineage>
        <taxon>Eukaryota</taxon>
        <taxon>Sar</taxon>
        <taxon>Alveolata</taxon>
        <taxon>Colpodellida</taxon>
        <taxon>Chromeraceae</taxon>
        <taxon>Chromera</taxon>
    </lineage>
</organism>
<dbReference type="InterPro" id="IPR002893">
    <property type="entry name" value="Znf_MYND"/>
</dbReference>
<dbReference type="AlphaFoldDB" id="A0A0G4HJG8"/>
<evidence type="ECO:0000256" key="2">
    <source>
        <dbReference type="ARBA" id="ARBA00022771"/>
    </source>
</evidence>
<reference evidence="8" key="1">
    <citation type="submission" date="2014-11" db="EMBL/GenBank/DDBJ databases">
        <authorList>
            <person name="Otto D Thomas"/>
            <person name="Naeem Raeece"/>
        </authorList>
    </citation>
    <scope>NUCLEOTIDE SEQUENCE</scope>
</reference>
<sequence>MVEGFFSSLFWLFNLKCDAVEPKRVSDFIQNPRFKTSDPQNKNQEFKPIRIEEINLLGVNLLHCLFERWSRLCEQLWKCNLFLWGLKSLIRRQAARVASVGKEDPFAHEQQQLSDLLTAILTPPVHDRESVDALNACAPPGASEAEKGELDFSPLLRAFYWRALELSEKEEREGRPIEKDDACLTASYRKRRGNIIEWGLLIDPLACFAAAGAIERAERKAFAPADATNDAFCLFEDVIRADGEETRHFLLWSLRGLFMSLQNPKVARQVEKGKTKETEKILQKVYAMYSVANDNSLLSRFVGALILRFRSVLSTTQKQKNRASVTKHHAIDTTPNLSDFQTALVEWLRIDRQTDQPLKVLSQIPICALCSFLEEEEAKALACVRSEERDREKVGVSRSFLGNRLVEKGVRGSRDENSTENTNSEVSFSAELNKDPERDLLLKSRKERKATQLPLCDYCGGESAKAKHCRGCKLAVYCSRECQKSHWKRGSEFAERAKRRGLGPFPTSVPHKLSCPLLQQRVLPNLLSTAFVIDLPIPPSTLKKSTEAEGGDVSVQAKGRDASPSSRPSSSACPPHLPLSPSVSVHPQSIRIPLGEVAN</sequence>
<dbReference type="Pfam" id="PF01753">
    <property type="entry name" value="zf-MYND"/>
    <property type="match status" value="1"/>
</dbReference>
<feature type="region of interest" description="Disordered" evidence="5">
    <location>
        <begin position="542"/>
        <end position="599"/>
    </location>
</feature>
<feature type="chain" id="PRO_5005191482" description="MYND-type domain-containing protein" evidence="6">
    <location>
        <begin position="20"/>
        <end position="599"/>
    </location>
</feature>
<feature type="compositionally biased region" description="Low complexity" evidence="5">
    <location>
        <begin position="563"/>
        <end position="587"/>
    </location>
</feature>
<dbReference type="GO" id="GO:0008270">
    <property type="term" value="F:zinc ion binding"/>
    <property type="evidence" value="ECO:0007669"/>
    <property type="project" value="UniProtKB-KW"/>
</dbReference>
<dbReference type="Gene3D" id="6.10.140.2220">
    <property type="match status" value="1"/>
</dbReference>
<proteinExistence type="predicted"/>
<evidence type="ECO:0000256" key="3">
    <source>
        <dbReference type="ARBA" id="ARBA00022833"/>
    </source>
</evidence>
<keyword evidence="1" id="KW-0479">Metal-binding</keyword>
<feature type="domain" description="MYND-type" evidence="7">
    <location>
        <begin position="456"/>
        <end position="515"/>
    </location>
</feature>
<evidence type="ECO:0000256" key="6">
    <source>
        <dbReference type="SAM" id="SignalP"/>
    </source>
</evidence>
<keyword evidence="2 4" id="KW-0863">Zinc-finger</keyword>
<keyword evidence="6" id="KW-0732">Signal</keyword>
<name>A0A0G4HJG8_9ALVE</name>
<protein>
    <recommendedName>
        <fullName evidence="7">MYND-type domain-containing protein</fullName>
    </recommendedName>
</protein>
<dbReference type="EMBL" id="CDMZ01002871">
    <property type="protein sequence ID" value="CEM44219.1"/>
    <property type="molecule type" value="Genomic_DNA"/>
</dbReference>
<dbReference type="SUPFAM" id="SSF144232">
    <property type="entry name" value="HIT/MYND zinc finger-like"/>
    <property type="match status" value="1"/>
</dbReference>
<gene>
    <name evidence="8" type="ORF">Cvel_28139</name>
</gene>
<evidence type="ECO:0000313" key="8">
    <source>
        <dbReference type="EMBL" id="CEM44219.1"/>
    </source>
</evidence>
<dbReference type="PROSITE" id="PS50865">
    <property type="entry name" value="ZF_MYND_2"/>
    <property type="match status" value="1"/>
</dbReference>
<evidence type="ECO:0000256" key="1">
    <source>
        <dbReference type="ARBA" id="ARBA00022723"/>
    </source>
</evidence>